<gene>
    <name evidence="10" type="ORF">Msi02_73980</name>
</gene>
<dbReference type="PANTHER" id="PTHR35794">
    <property type="entry name" value="CELL DIVISION PROTEIN DIVIVA"/>
    <property type="match status" value="1"/>
</dbReference>
<comment type="caution">
    <text evidence="10">The sequence shown here is derived from an EMBL/GenBank/DDBJ whole genome shotgun (WGS) entry which is preliminary data.</text>
</comment>
<evidence type="ECO:0000313" key="10">
    <source>
        <dbReference type="EMBL" id="GIH66581.1"/>
    </source>
</evidence>
<evidence type="ECO:0000256" key="4">
    <source>
        <dbReference type="ARBA" id="ARBA00022490"/>
    </source>
</evidence>
<comment type="subcellular location">
    <subcellularLocation>
        <location evidence="1">Cytoplasm</location>
    </subcellularLocation>
</comment>
<dbReference type="RefSeq" id="WP_204052391.1">
    <property type="nucleotide sequence ID" value="NZ_BOOF01000056.1"/>
</dbReference>
<evidence type="ECO:0000256" key="3">
    <source>
        <dbReference type="ARBA" id="ARBA00018787"/>
    </source>
</evidence>
<dbReference type="Gene3D" id="6.10.250.660">
    <property type="match status" value="1"/>
</dbReference>
<keyword evidence="5" id="KW-0132">Cell division</keyword>
<keyword evidence="4" id="KW-0963">Cytoplasm</keyword>
<comment type="similarity">
    <text evidence="2">Belongs to the DivIVA family.</text>
</comment>
<evidence type="ECO:0000256" key="2">
    <source>
        <dbReference type="ARBA" id="ARBA00009008"/>
    </source>
</evidence>
<feature type="region of interest" description="Disordered" evidence="9">
    <location>
        <begin position="1"/>
        <end position="23"/>
    </location>
</feature>
<reference evidence="10 11" key="1">
    <citation type="submission" date="2021-01" db="EMBL/GenBank/DDBJ databases">
        <title>Whole genome shotgun sequence of Microbispora siamensis NBRC 104113.</title>
        <authorList>
            <person name="Komaki H."/>
            <person name="Tamura T."/>
        </authorList>
    </citation>
    <scope>NUCLEOTIDE SEQUENCE [LARGE SCALE GENOMIC DNA]</scope>
    <source>
        <strain evidence="10 11">NBRC 104113</strain>
    </source>
</reference>
<keyword evidence="11" id="KW-1185">Reference proteome</keyword>
<feature type="compositionally biased region" description="Basic and acidic residues" evidence="9">
    <location>
        <begin position="1"/>
        <end position="22"/>
    </location>
</feature>
<dbReference type="Proteomes" id="UP000660454">
    <property type="component" value="Unassembled WGS sequence"/>
</dbReference>
<evidence type="ECO:0000256" key="6">
    <source>
        <dbReference type="ARBA" id="ARBA00023054"/>
    </source>
</evidence>
<keyword evidence="7" id="KW-0131">Cell cycle</keyword>
<evidence type="ECO:0000256" key="8">
    <source>
        <dbReference type="ARBA" id="ARBA00031737"/>
    </source>
</evidence>
<evidence type="ECO:0000313" key="11">
    <source>
        <dbReference type="Proteomes" id="UP000660454"/>
    </source>
</evidence>
<name>A0ABQ4GYR3_9ACTN</name>
<dbReference type="InterPro" id="IPR019933">
    <property type="entry name" value="DivIVA_domain"/>
</dbReference>
<protein>
    <recommendedName>
        <fullName evidence="3">Cell wall synthesis protein Wag31</fullName>
    </recommendedName>
    <alternativeName>
        <fullName evidence="8">Antigen 84</fullName>
    </alternativeName>
</protein>
<sequence length="231" mass="24292">MGAGHEHGHDHGHGHDGHEHRQVNGQGHGVVILDPQSPRPGHLDPRGAAGLLTPADIRNQVFTVVRLREGYDLAEVDRFLGLVEATLISVLRDNEALRARIAGLADGPGDDSRHVPAAVGDSLARIVEAAGQAADQTLAAARREADALVAQARIRAEQLESTAAAPHDQAVSRQALESQVHSLHTFIATFGSGLKDTVDAQLERLHTLLDELCDPGGSAADRRSAGEAAPG</sequence>
<dbReference type="PANTHER" id="PTHR35794:SF2">
    <property type="entry name" value="CELL DIVISION PROTEIN DIVIVA"/>
    <property type="match status" value="1"/>
</dbReference>
<dbReference type="Pfam" id="PF05103">
    <property type="entry name" value="DivIVA"/>
    <property type="match status" value="1"/>
</dbReference>
<organism evidence="10 11">
    <name type="scientific">Microbispora siamensis</name>
    <dbReference type="NCBI Taxonomy" id="564413"/>
    <lineage>
        <taxon>Bacteria</taxon>
        <taxon>Bacillati</taxon>
        <taxon>Actinomycetota</taxon>
        <taxon>Actinomycetes</taxon>
        <taxon>Streptosporangiales</taxon>
        <taxon>Streptosporangiaceae</taxon>
        <taxon>Microbispora</taxon>
    </lineage>
</organism>
<proteinExistence type="inferred from homology"/>
<accession>A0ABQ4GYR3</accession>
<evidence type="ECO:0000256" key="1">
    <source>
        <dbReference type="ARBA" id="ARBA00004496"/>
    </source>
</evidence>
<evidence type="ECO:0000256" key="5">
    <source>
        <dbReference type="ARBA" id="ARBA00022618"/>
    </source>
</evidence>
<dbReference type="EMBL" id="BOOF01000056">
    <property type="protein sequence ID" value="GIH66581.1"/>
    <property type="molecule type" value="Genomic_DNA"/>
</dbReference>
<dbReference type="InterPro" id="IPR007793">
    <property type="entry name" value="DivIVA_fam"/>
</dbReference>
<evidence type="ECO:0000256" key="9">
    <source>
        <dbReference type="SAM" id="MobiDB-lite"/>
    </source>
</evidence>
<dbReference type="NCBIfam" id="TIGR03544">
    <property type="entry name" value="DivI1A_domain"/>
    <property type="match status" value="1"/>
</dbReference>
<evidence type="ECO:0000256" key="7">
    <source>
        <dbReference type="ARBA" id="ARBA00023306"/>
    </source>
</evidence>
<keyword evidence="6" id="KW-0175">Coiled coil</keyword>